<organism evidence="2 3">
    <name type="scientific">Paenibacillus woosongensis</name>
    <dbReference type="NCBI Taxonomy" id="307580"/>
    <lineage>
        <taxon>Bacteria</taxon>
        <taxon>Bacillati</taxon>
        <taxon>Bacillota</taxon>
        <taxon>Bacilli</taxon>
        <taxon>Bacillales</taxon>
        <taxon>Paenibacillaceae</taxon>
        <taxon>Paenibacillus</taxon>
    </lineage>
</organism>
<proteinExistence type="predicted"/>
<evidence type="ECO:0000313" key="4">
    <source>
        <dbReference type="Proteomes" id="UP000681290"/>
    </source>
</evidence>
<sequence>MIKIQYFTDELWSKINSEDEEERNEANRKWDENEALYNQRFQKLKGKLPRQVFDLYNSRSFHDSNLIEVKIKQLDTSIKRPINVEITLTDGKNCWRIIYKKIIKLQVDYSENESAVRPHGFGDWGYEEILDVNEDVLSHEILFSSGSKILVHFSNKMIEISKI</sequence>
<dbReference type="EMBL" id="WNZW01000006">
    <property type="protein sequence ID" value="MUG46445.1"/>
    <property type="molecule type" value="Genomic_DNA"/>
</dbReference>
<protein>
    <recommendedName>
        <fullName evidence="5">DUF4085 family protein</fullName>
    </recommendedName>
</protein>
<dbReference type="AlphaFoldDB" id="A0A7X2Z2U4"/>
<evidence type="ECO:0008006" key="5">
    <source>
        <dbReference type="Google" id="ProtNLM"/>
    </source>
</evidence>
<reference evidence="1 4" key="2">
    <citation type="submission" date="2021-03" db="EMBL/GenBank/DDBJ databases">
        <title>Antimicrobial resistance genes in bacteria isolated from Japanese honey, and their potential for conferring macrolide and lincosamide resistance in the American foulbrood pathogen Paenibacillus larvae.</title>
        <authorList>
            <person name="Okamoto M."/>
            <person name="Kumagai M."/>
            <person name="Kanamori H."/>
            <person name="Takamatsu D."/>
        </authorList>
    </citation>
    <scope>NUCLEOTIDE SEQUENCE [LARGE SCALE GENOMIC DNA]</scope>
    <source>
        <strain evidence="1 4">J15TS10</strain>
    </source>
</reference>
<reference evidence="2 3" key="1">
    <citation type="submission" date="2019-11" db="EMBL/GenBank/DDBJ databases">
        <title>Draft genome sequences of five Paenibacillus species of dairy origin.</title>
        <authorList>
            <person name="Olajide A.M."/>
            <person name="Chen S."/>
            <person name="Lapointe G."/>
        </authorList>
    </citation>
    <scope>NUCLEOTIDE SEQUENCE [LARGE SCALE GENOMIC DNA]</scope>
    <source>
        <strain evidence="2 3">12CR55</strain>
    </source>
</reference>
<evidence type="ECO:0000313" key="1">
    <source>
        <dbReference type="EMBL" id="GIP60915.1"/>
    </source>
</evidence>
<comment type="caution">
    <text evidence="2">The sequence shown here is derived from an EMBL/GenBank/DDBJ whole genome shotgun (WGS) entry which is preliminary data.</text>
</comment>
<dbReference type="Proteomes" id="UP000681290">
    <property type="component" value="Unassembled WGS sequence"/>
</dbReference>
<dbReference type="RefSeq" id="WP_155611834.1">
    <property type="nucleotide sequence ID" value="NZ_BOSM01000013.1"/>
</dbReference>
<dbReference type="EMBL" id="BOSM01000013">
    <property type="protein sequence ID" value="GIP60915.1"/>
    <property type="molecule type" value="Genomic_DNA"/>
</dbReference>
<evidence type="ECO:0000313" key="3">
    <source>
        <dbReference type="Proteomes" id="UP000447876"/>
    </source>
</evidence>
<keyword evidence="4" id="KW-1185">Reference proteome</keyword>
<gene>
    <name evidence="2" type="ORF">GNP95_15770</name>
    <name evidence="1" type="ORF">J15TS10_47290</name>
</gene>
<dbReference type="OrthoDB" id="2082233at2"/>
<evidence type="ECO:0000313" key="2">
    <source>
        <dbReference type="EMBL" id="MUG46445.1"/>
    </source>
</evidence>
<accession>A0A7X2Z2U4</accession>
<dbReference type="Proteomes" id="UP000447876">
    <property type="component" value="Unassembled WGS sequence"/>
</dbReference>
<name>A0A7X2Z2U4_9BACL</name>